<keyword evidence="4" id="KW-0238">DNA-binding</keyword>
<dbReference type="InterPro" id="IPR002197">
    <property type="entry name" value="HTH_Fis"/>
</dbReference>
<dbReference type="Gene3D" id="1.10.8.60">
    <property type="match status" value="1"/>
</dbReference>
<dbReference type="PANTHER" id="PTHR32071">
    <property type="entry name" value="TRANSCRIPTIONAL REGULATORY PROTEIN"/>
    <property type="match status" value="1"/>
</dbReference>
<dbReference type="Pfam" id="PF01590">
    <property type="entry name" value="GAF"/>
    <property type="match status" value="1"/>
</dbReference>
<dbReference type="GO" id="GO:0006355">
    <property type="term" value="P:regulation of DNA-templated transcription"/>
    <property type="evidence" value="ECO:0007669"/>
    <property type="project" value="InterPro"/>
</dbReference>
<dbReference type="CDD" id="cd00009">
    <property type="entry name" value="AAA"/>
    <property type="match status" value="1"/>
</dbReference>
<dbReference type="InterPro" id="IPR025944">
    <property type="entry name" value="Sigma_54_int_dom_CS"/>
</dbReference>
<dbReference type="KEGG" id="bqy:MUS_0839"/>
<dbReference type="InterPro" id="IPR003018">
    <property type="entry name" value="GAF"/>
</dbReference>
<dbReference type="Pfam" id="PF00158">
    <property type="entry name" value="Sigma54_activat"/>
    <property type="match status" value="1"/>
</dbReference>
<evidence type="ECO:0000256" key="1">
    <source>
        <dbReference type="ARBA" id="ARBA00022741"/>
    </source>
</evidence>
<dbReference type="Proteomes" id="UP000002878">
    <property type="component" value="Chromosome"/>
</dbReference>
<keyword evidence="3" id="KW-0805">Transcription regulation</keyword>
<dbReference type="SMART" id="SM00382">
    <property type="entry name" value="AAA"/>
    <property type="match status" value="1"/>
</dbReference>
<evidence type="ECO:0000256" key="5">
    <source>
        <dbReference type="ARBA" id="ARBA00023163"/>
    </source>
</evidence>
<evidence type="ECO:0000313" key="8">
    <source>
        <dbReference type="Proteomes" id="UP000002878"/>
    </source>
</evidence>
<reference evidence="7 8" key="1">
    <citation type="journal article" date="2012" name="J. Biotechnol.">
        <title>Genome sequence of the plant growth promoting strain Bacillus amyloliquefaciens subsp. plantarum B9601-Y2 and expression of mersacidin and other secondary metabolites.</title>
        <authorList>
            <person name="He P."/>
            <person name="Hao K."/>
            <person name="Blom J."/>
            <person name="Ruckert C."/>
            <person name="Vater J."/>
            <person name="Mao Z."/>
            <person name="Wu Y."/>
            <person name="Hou M."/>
            <person name="He P."/>
            <person name="He Y."/>
            <person name="Borriss R."/>
        </authorList>
    </citation>
    <scope>NUCLEOTIDE SEQUENCE [LARGE SCALE GENOMIC DNA]</scope>
    <source>
        <strain evidence="7">Y2</strain>
    </source>
</reference>
<dbReference type="Gene3D" id="1.10.10.60">
    <property type="entry name" value="Homeodomain-like"/>
    <property type="match status" value="1"/>
</dbReference>
<dbReference type="InterPro" id="IPR009057">
    <property type="entry name" value="Homeodomain-like_sf"/>
</dbReference>
<dbReference type="EMBL" id="CP003332">
    <property type="protein sequence ID" value="AFJ60888.1"/>
    <property type="molecule type" value="Genomic_DNA"/>
</dbReference>
<evidence type="ECO:0000259" key="6">
    <source>
        <dbReference type="PROSITE" id="PS50045"/>
    </source>
</evidence>
<dbReference type="Gene3D" id="3.30.450.40">
    <property type="match status" value="1"/>
</dbReference>
<keyword evidence="1" id="KW-0547">Nucleotide-binding</keyword>
<organism evidence="7 8">
    <name type="scientific">Bacillus amyloliquefaciens (strain Y2)</name>
    <name type="common">Bacillus amyloliquefaciens subsp. plantarum (strain B9601-Y2)</name>
    <dbReference type="NCBI Taxonomy" id="1155777"/>
    <lineage>
        <taxon>Bacteria</taxon>
        <taxon>Bacillati</taxon>
        <taxon>Bacillota</taxon>
        <taxon>Bacilli</taxon>
        <taxon>Bacillales</taxon>
        <taxon>Bacillaceae</taxon>
        <taxon>Bacillus</taxon>
        <taxon>Bacillus amyloliquefaciens group</taxon>
    </lineage>
</organism>
<dbReference type="GO" id="GO:0043565">
    <property type="term" value="F:sequence-specific DNA binding"/>
    <property type="evidence" value="ECO:0007669"/>
    <property type="project" value="InterPro"/>
</dbReference>
<keyword evidence="5" id="KW-0804">Transcription</keyword>
<dbReference type="Pfam" id="PF02954">
    <property type="entry name" value="HTH_8"/>
    <property type="match status" value="1"/>
</dbReference>
<dbReference type="InterPro" id="IPR058031">
    <property type="entry name" value="AAA_lid_NorR"/>
</dbReference>
<dbReference type="InterPro" id="IPR025943">
    <property type="entry name" value="Sigma_54_int_dom_ATP-bd_2"/>
</dbReference>
<dbReference type="InterPro" id="IPR027417">
    <property type="entry name" value="P-loop_NTPase"/>
</dbReference>
<evidence type="ECO:0000256" key="2">
    <source>
        <dbReference type="ARBA" id="ARBA00022840"/>
    </source>
</evidence>
<accession>I2C2L4</accession>
<proteinExistence type="predicted"/>
<dbReference type="InterPro" id="IPR002078">
    <property type="entry name" value="Sigma_54_int"/>
</dbReference>
<dbReference type="AlphaFoldDB" id="I2C2L4"/>
<dbReference type="PANTHER" id="PTHR32071:SF101">
    <property type="entry name" value="ACETOIN DEHYDROGENASE OPERON TRANSCRIPTIONAL ACTIVATOR ACOR"/>
    <property type="match status" value="1"/>
</dbReference>
<gene>
    <name evidence="7" type="primary">yfhA</name>
    <name evidence="7" type="ORF">MUS_0839</name>
</gene>
<dbReference type="FunFam" id="3.40.50.300:FF:000006">
    <property type="entry name" value="DNA-binding transcriptional regulator NtrC"/>
    <property type="match status" value="1"/>
</dbReference>
<evidence type="ECO:0000256" key="4">
    <source>
        <dbReference type="ARBA" id="ARBA00023125"/>
    </source>
</evidence>
<evidence type="ECO:0000256" key="3">
    <source>
        <dbReference type="ARBA" id="ARBA00023015"/>
    </source>
</evidence>
<dbReference type="GO" id="GO:0005524">
    <property type="term" value="F:ATP binding"/>
    <property type="evidence" value="ECO:0007669"/>
    <property type="project" value="UniProtKB-KW"/>
</dbReference>
<dbReference type="InterPro" id="IPR003593">
    <property type="entry name" value="AAA+_ATPase"/>
</dbReference>
<dbReference type="PROSITE" id="PS00688">
    <property type="entry name" value="SIGMA54_INTERACT_3"/>
    <property type="match status" value="1"/>
</dbReference>
<dbReference type="PROSITE" id="PS00676">
    <property type="entry name" value="SIGMA54_INTERACT_2"/>
    <property type="match status" value="1"/>
</dbReference>
<dbReference type="SUPFAM" id="SSF52540">
    <property type="entry name" value="P-loop containing nucleoside triphosphate hydrolases"/>
    <property type="match status" value="1"/>
</dbReference>
<dbReference type="Gene3D" id="3.40.50.300">
    <property type="entry name" value="P-loop containing nucleotide triphosphate hydrolases"/>
    <property type="match status" value="1"/>
</dbReference>
<evidence type="ECO:0000313" key="7">
    <source>
        <dbReference type="EMBL" id="AFJ60888.1"/>
    </source>
</evidence>
<dbReference type="SUPFAM" id="SSF46689">
    <property type="entry name" value="Homeodomain-like"/>
    <property type="match status" value="1"/>
</dbReference>
<dbReference type="PROSITE" id="PS50045">
    <property type="entry name" value="SIGMA54_INTERACT_4"/>
    <property type="match status" value="1"/>
</dbReference>
<sequence length="614" mass="68766">MKRWSEQGGANTMNVIRNDFKTWKRFVKEGVLDESRIQKRVAASWHRCKKADVNPYLEKGPNVMPADHLERQAEKHALFLAASTPYAERMKTAMREMEMMVLLIDSDGVVHSVDGHPRTIHEANRINFLKGARWTETAVGTNAIGTALYTNEPVMIHGSEHYSLASHQWSCSAAPIRYEDGRLAGVIDISCPAARAQPFMLGIASSIAYTAERELALKIKMTELDMISKFAGLTRSHDPIVLCNEMSRVIAASRPVQHFTGHTLRELEEQGFHIKQAKREENGYTCIYLSKREEKPSFLFHGAAGKSPSSRHMLQQLELVARTDATVCLTGETGTGKEIAARAIHNNSSRKNGPFIAVNCGAVPEKLIESELFGYSEGAFTGAKRKGHNGALQKADKGTLFLDEIGEISHSMQVALLRVLQERKVTPVGGTKEIPVDIRIITATHTDLRQLVECKKLREDLFYRLHVCPIHLPPLRERTEDIPGLFLEFQRNRGWRGELPDDFLDLLKSRKWPGNIRELFNVFERLSVMFPDGRLSGRPIAALLEASGLKEAAESYEQEEASPVSIREHIQKNIIVNALESAKGNVTLAAKMAGIPRSTFYKRLKKFKLTAGQL</sequence>
<feature type="domain" description="Sigma-54 factor interaction" evidence="6">
    <location>
        <begin position="303"/>
        <end position="528"/>
    </location>
</feature>
<dbReference type="HOGENOM" id="CLU_000445_8_12_9"/>
<name>I2C2L4_BACAY</name>
<dbReference type="InterPro" id="IPR029016">
    <property type="entry name" value="GAF-like_dom_sf"/>
</dbReference>
<dbReference type="PATRIC" id="fig|1126211.3.peg.800"/>
<dbReference type="PRINTS" id="PR01590">
    <property type="entry name" value="HTHFIS"/>
</dbReference>
<keyword evidence="2" id="KW-0067">ATP-binding</keyword>
<protein>
    <submittedName>
        <fullName evidence="7">Two-component system, NtrC family, response regulator</fullName>
    </submittedName>
</protein>
<dbReference type="Pfam" id="PF25601">
    <property type="entry name" value="AAA_lid_14"/>
    <property type="match status" value="1"/>
</dbReference>